<evidence type="ECO:0000313" key="3">
    <source>
        <dbReference type="Proteomes" id="UP001603857"/>
    </source>
</evidence>
<sequence>MSGTMTGAEWWNLTEEESPRPLPPRPPHRLRQPRLPQAHRLRPSQGPRPLRRPLPGPPHLPLLPPRDSRGLSLFRGTPNTIPASISQTAFALSQHVEALVAPRVEQPAVVLRHLERRLPLRFEPRGVGGGAGSAGFVEELRGGGLAEANGLVTDVAGGVGKVQHS</sequence>
<accession>A0ABD1L092</accession>
<name>A0ABD1L092_9FABA</name>
<protein>
    <submittedName>
        <fullName evidence="2">Uncharacterized protein</fullName>
    </submittedName>
</protein>
<keyword evidence="3" id="KW-1185">Reference proteome</keyword>
<feature type="region of interest" description="Disordered" evidence="1">
    <location>
        <begin position="1"/>
        <end position="75"/>
    </location>
</feature>
<proteinExistence type="predicted"/>
<gene>
    <name evidence="2" type="ORF">Fmac_030788</name>
</gene>
<feature type="compositionally biased region" description="Pro residues" evidence="1">
    <location>
        <begin position="52"/>
        <end position="64"/>
    </location>
</feature>
<reference evidence="2 3" key="1">
    <citation type="submission" date="2024-08" db="EMBL/GenBank/DDBJ databases">
        <title>Insights into the chromosomal genome structure of Flemingia macrophylla.</title>
        <authorList>
            <person name="Ding Y."/>
            <person name="Zhao Y."/>
            <person name="Bi W."/>
            <person name="Wu M."/>
            <person name="Zhao G."/>
            <person name="Gong Y."/>
            <person name="Li W."/>
            <person name="Zhang P."/>
        </authorList>
    </citation>
    <scope>NUCLEOTIDE SEQUENCE [LARGE SCALE GENOMIC DNA]</scope>
    <source>
        <strain evidence="2">DYQJB</strain>
        <tissue evidence="2">Leaf</tissue>
    </source>
</reference>
<comment type="caution">
    <text evidence="2">The sequence shown here is derived from an EMBL/GenBank/DDBJ whole genome shotgun (WGS) entry which is preliminary data.</text>
</comment>
<organism evidence="2 3">
    <name type="scientific">Flemingia macrophylla</name>
    <dbReference type="NCBI Taxonomy" id="520843"/>
    <lineage>
        <taxon>Eukaryota</taxon>
        <taxon>Viridiplantae</taxon>
        <taxon>Streptophyta</taxon>
        <taxon>Embryophyta</taxon>
        <taxon>Tracheophyta</taxon>
        <taxon>Spermatophyta</taxon>
        <taxon>Magnoliopsida</taxon>
        <taxon>eudicotyledons</taxon>
        <taxon>Gunneridae</taxon>
        <taxon>Pentapetalae</taxon>
        <taxon>rosids</taxon>
        <taxon>fabids</taxon>
        <taxon>Fabales</taxon>
        <taxon>Fabaceae</taxon>
        <taxon>Papilionoideae</taxon>
        <taxon>50 kb inversion clade</taxon>
        <taxon>NPAAA clade</taxon>
        <taxon>indigoferoid/millettioid clade</taxon>
        <taxon>Phaseoleae</taxon>
        <taxon>Flemingia</taxon>
    </lineage>
</organism>
<dbReference type="EMBL" id="JBGMDY010000011">
    <property type="protein sequence ID" value="KAL2316912.1"/>
    <property type="molecule type" value="Genomic_DNA"/>
</dbReference>
<evidence type="ECO:0000313" key="2">
    <source>
        <dbReference type="EMBL" id="KAL2316912.1"/>
    </source>
</evidence>
<dbReference type="Proteomes" id="UP001603857">
    <property type="component" value="Unassembled WGS sequence"/>
</dbReference>
<dbReference type="AlphaFoldDB" id="A0ABD1L092"/>
<evidence type="ECO:0000256" key="1">
    <source>
        <dbReference type="SAM" id="MobiDB-lite"/>
    </source>
</evidence>
<feature type="compositionally biased region" description="Basic residues" evidence="1">
    <location>
        <begin position="26"/>
        <end position="42"/>
    </location>
</feature>